<keyword evidence="3" id="KW-1185">Reference proteome</keyword>
<evidence type="ECO:0000313" key="2">
    <source>
        <dbReference type="EMBL" id="KAF5841470.1"/>
    </source>
</evidence>
<accession>A0ABQ7H3M1</accession>
<protein>
    <submittedName>
        <fullName evidence="2">Uncharacterized protein</fullName>
    </submittedName>
</protein>
<reference evidence="2" key="1">
    <citation type="submission" date="2017-08" db="EMBL/GenBank/DDBJ databases">
        <authorList>
            <person name="Polle J.E."/>
            <person name="Barry K."/>
            <person name="Cushman J."/>
            <person name="Schmutz J."/>
            <person name="Tran D."/>
            <person name="Hathwaick L.T."/>
            <person name="Yim W.C."/>
            <person name="Jenkins J."/>
            <person name="Mckie-Krisberg Z.M."/>
            <person name="Prochnik S."/>
            <person name="Lindquist E."/>
            <person name="Dockter R.B."/>
            <person name="Adam C."/>
            <person name="Molina H."/>
            <person name="Bunkerborg J."/>
            <person name="Jin E."/>
            <person name="Buchheim M."/>
            <person name="Magnuson J."/>
        </authorList>
    </citation>
    <scope>NUCLEOTIDE SEQUENCE</scope>
    <source>
        <strain evidence="2">CCAP 19/18</strain>
    </source>
</reference>
<name>A0ABQ7H3M1_DUNSA</name>
<evidence type="ECO:0000256" key="1">
    <source>
        <dbReference type="SAM" id="SignalP"/>
    </source>
</evidence>
<feature type="signal peptide" evidence="1">
    <location>
        <begin position="1"/>
        <end position="18"/>
    </location>
</feature>
<organism evidence="2 3">
    <name type="scientific">Dunaliella salina</name>
    <name type="common">Green alga</name>
    <name type="synonym">Protococcus salinus</name>
    <dbReference type="NCBI Taxonomy" id="3046"/>
    <lineage>
        <taxon>Eukaryota</taxon>
        <taxon>Viridiplantae</taxon>
        <taxon>Chlorophyta</taxon>
        <taxon>core chlorophytes</taxon>
        <taxon>Chlorophyceae</taxon>
        <taxon>CS clade</taxon>
        <taxon>Chlamydomonadales</taxon>
        <taxon>Dunaliellaceae</taxon>
        <taxon>Dunaliella</taxon>
    </lineage>
</organism>
<comment type="caution">
    <text evidence="2">The sequence shown here is derived from an EMBL/GenBank/DDBJ whole genome shotgun (WGS) entry which is preliminary data.</text>
</comment>
<gene>
    <name evidence="2" type="ORF">DUNSADRAFT_12635</name>
</gene>
<sequence>MISCWASLFLFYKSPGTGNPNPDAGQSLPFDCAEQTRNANKQLQAARCTVLSHLLSIPKLKQAHYRGHTAHIHKHLCHLCAHSQTLCHLCAHSQASVPLCTHSEAICTACAHIHRHLCCLCTHSQASVLPVHIFTGVCAACAHFHRHLCYLCTRSQELVLPVPARMQYPSTASSLKWISRVGQHLVKKMTDHLLRFLGGGDAQRLATSGKAAKERTYLSIKIEMSDLSEKILPVNQALSIFLKLAQRTSIVFFTTKTMAPIVLDVSFTAVGNALIEALCYRLRIEAWCTAQGEPPPPGTNRWHRCRIQHWQLAGTRVSEEGVSVLTLMDRLTLLDVRRCGVPRAALAALERRFPLLRLVQGSVLSESVSLAANVINSEAFACACGHDEGKCAASAGPDSTPCKFPSKALGGSAHVGGYGGKMDAWVLEGISRLLAASQKLIELAQQVQEPSRPPLPLYPLMPPMAQWQHYFWLHHQSVCQPHQFALSPYQEHAYPSLYK</sequence>
<dbReference type="EMBL" id="MU069484">
    <property type="protein sequence ID" value="KAF5841470.1"/>
    <property type="molecule type" value="Genomic_DNA"/>
</dbReference>
<keyword evidence="1" id="KW-0732">Signal</keyword>
<evidence type="ECO:0000313" key="3">
    <source>
        <dbReference type="Proteomes" id="UP000815325"/>
    </source>
</evidence>
<dbReference type="Proteomes" id="UP000815325">
    <property type="component" value="Unassembled WGS sequence"/>
</dbReference>
<feature type="chain" id="PRO_5046969285" evidence="1">
    <location>
        <begin position="19"/>
        <end position="499"/>
    </location>
</feature>
<proteinExistence type="predicted"/>